<gene>
    <name evidence="1" type="ORF">V1286_005113</name>
</gene>
<accession>A0ABU8BGB6</accession>
<protein>
    <recommendedName>
        <fullName evidence="3">Type II toxin-antitoxin system RelE/ParE family toxin</fullName>
    </recommendedName>
</protein>
<proteinExistence type="predicted"/>
<comment type="caution">
    <text evidence="1">The sequence shown here is derived from an EMBL/GenBank/DDBJ whole genome shotgun (WGS) entry which is preliminary data.</text>
</comment>
<sequence length="45" mass="5336">MNSTLKVWTPGTRTLIDKIKADLKKRAEKKAKRMLLKEPKWQAKR</sequence>
<dbReference type="EMBL" id="JAZHRV010000001">
    <property type="protein sequence ID" value="MEH2557584.1"/>
    <property type="molecule type" value="Genomic_DNA"/>
</dbReference>
<organism evidence="1 2">
    <name type="scientific">Bradyrhizobium algeriense</name>
    <dbReference type="NCBI Taxonomy" id="634784"/>
    <lineage>
        <taxon>Bacteria</taxon>
        <taxon>Pseudomonadati</taxon>
        <taxon>Pseudomonadota</taxon>
        <taxon>Alphaproteobacteria</taxon>
        <taxon>Hyphomicrobiales</taxon>
        <taxon>Nitrobacteraceae</taxon>
        <taxon>Bradyrhizobium</taxon>
    </lineage>
</organism>
<evidence type="ECO:0008006" key="3">
    <source>
        <dbReference type="Google" id="ProtNLM"/>
    </source>
</evidence>
<dbReference type="Proteomes" id="UP001364224">
    <property type="component" value="Unassembled WGS sequence"/>
</dbReference>
<name>A0ABU8BGB6_9BRAD</name>
<evidence type="ECO:0000313" key="2">
    <source>
        <dbReference type="Proteomes" id="UP001364224"/>
    </source>
</evidence>
<reference evidence="1 2" key="1">
    <citation type="submission" date="2024-02" db="EMBL/GenBank/DDBJ databases">
        <title>Adaptive strategies in a cosmopolitan and abundant soil bacterium.</title>
        <authorList>
            <person name="Carini P."/>
        </authorList>
    </citation>
    <scope>NUCLEOTIDE SEQUENCE [LARGE SCALE GENOMIC DNA]</scope>
    <source>
        <strain evidence="1 2">AZCC 1608</strain>
    </source>
</reference>
<evidence type="ECO:0000313" key="1">
    <source>
        <dbReference type="EMBL" id="MEH2557584.1"/>
    </source>
</evidence>
<keyword evidence="2" id="KW-1185">Reference proteome</keyword>